<proteinExistence type="predicted"/>
<dbReference type="InterPro" id="IPR036770">
    <property type="entry name" value="Ankyrin_rpt-contain_sf"/>
</dbReference>
<feature type="repeat" description="ANK" evidence="3">
    <location>
        <begin position="48"/>
        <end position="80"/>
    </location>
</feature>
<accession>A0ABY6G0N5</accession>
<keyword evidence="2 3" id="KW-0040">ANK repeat</keyword>
<name>A0ABY6G0N5_9MICO</name>
<dbReference type="Proteomes" id="UP001164305">
    <property type="component" value="Chromosome"/>
</dbReference>
<dbReference type="PANTHER" id="PTHR24171">
    <property type="entry name" value="ANKYRIN REPEAT DOMAIN-CONTAINING PROTEIN 39-RELATED"/>
    <property type="match status" value="1"/>
</dbReference>
<sequence>MTSNNASPADDDAVALAHSLFDACRRGDAAGVLPYLDAGAPATMRDADGNSLLMLAAYHDHPELVRALAERGADVDQLNDRGQSPLAGAAFKGYDAVARVLLDAGADPELGTPSGRETAAFFGREAIAAMIEERRARP</sequence>
<evidence type="ECO:0000313" key="5">
    <source>
        <dbReference type="Proteomes" id="UP001164305"/>
    </source>
</evidence>
<evidence type="ECO:0000256" key="1">
    <source>
        <dbReference type="ARBA" id="ARBA00022737"/>
    </source>
</evidence>
<dbReference type="SUPFAM" id="SSF48403">
    <property type="entry name" value="Ankyrin repeat"/>
    <property type="match status" value="1"/>
</dbReference>
<dbReference type="PROSITE" id="PS50297">
    <property type="entry name" value="ANK_REP_REGION"/>
    <property type="match status" value="2"/>
</dbReference>
<dbReference type="EMBL" id="CP107020">
    <property type="protein sequence ID" value="UYG16761.1"/>
    <property type="molecule type" value="Genomic_DNA"/>
</dbReference>
<protein>
    <submittedName>
        <fullName evidence="4">Ankyrin repeat domain-containing protein</fullName>
    </submittedName>
</protein>
<evidence type="ECO:0000256" key="3">
    <source>
        <dbReference type="PROSITE-ProRule" id="PRU00023"/>
    </source>
</evidence>
<keyword evidence="5" id="KW-1185">Reference proteome</keyword>
<gene>
    <name evidence="4" type="ORF">BRM3_14355</name>
</gene>
<dbReference type="PANTHER" id="PTHR24171:SF8">
    <property type="entry name" value="BRCA1-ASSOCIATED RING DOMAIN PROTEIN 1"/>
    <property type="match status" value="1"/>
</dbReference>
<evidence type="ECO:0000313" key="4">
    <source>
        <dbReference type="EMBL" id="UYG16761.1"/>
    </source>
</evidence>
<dbReference type="PROSITE" id="PS50088">
    <property type="entry name" value="ANK_REPEAT"/>
    <property type="match status" value="2"/>
</dbReference>
<dbReference type="RefSeq" id="WP_263593974.1">
    <property type="nucleotide sequence ID" value="NZ_CP107020.1"/>
</dbReference>
<dbReference type="InterPro" id="IPR002110">
    <property type="entry name" value="Ankyrin_rpt"/>
</dbReference>
<evidence type="ECO:0000256" key="2">
    <source>
        <dbReference type="ARBA" id="ARBA00023043"/>
    </source>
</evidence>
<reference evidence="4" key="1">
    <citation type="submission" date="2022-10" db="EMBL/GenBank/DDBJ databases">
        <title>Whole-Genome Sequencing of Brachybacterium huguangmaarense BRM-3, Isolated from Betula schmidtii.</title>
        <authorList>
            <person name="Haam D."/>
        </authorList>
    </citation>
    <scope>NUCLEOTIDE SEQUENCE</scope>
    <source>
        <strain evidence="4">BRM-3</strain>
    </source>
</reference>
<organism evidence="4 5">
    <name type="scientific">Brachybacterium huguangmaarense</name>
    <dbReference type="NCBI Taxonomy" id="1652028"/>
    <lineage>
        <taxon>Bacteria</taxon>
        <taxon>Bacillati</taxon>
        <taxon>Actinomycetota</taxon>
        <taxon>Actinomycetes</taxon>
        <taxon>Micrococcales</taxon>
        <taxon>Dermabacteraceae</taxon>
        <taxon>Brachybacterium</taxon>
    </lineage>
</organism>
<dbReference type="Gene3D" id="1.25.40.20">
    <property type="entry name" value="Ankyrin repeat-containing domain"/>
    <property type="match status" value="1"/>
</dbReference>
<keyword evidence="1" id="KW-0677">Repeat</keyword>
<dbReference type="Pfam" id="PF12796">
    <property type="entry name" value="Ank_2"/>
    <property type="match status" value="1"/>
</dbReference>
<feature type="repeat" description="ANK" evidence="3">
    <location>
        <begin position="81"/>
        <end position="113"/>
    </location>
</feature>
<dbReference type="SMART" id="SM00248">
    <property type="entry name" value="ANK"/>
    <property type="match status" value="2"/>
</dbReference>